<dbReference type="InterPro" id="IPR027417">
    <property type="entry name" value="P-loop_NTPase"/>
</dbReference>
<dbReference type="SUPFAM" id="SSF48452">
    <property type="entry name" value="TPR-like"/>
    <property type="match status" value="1"/>
</dbReference>
<feature type="domain" description="Helicase ATP-binding" evidence="3">
    <location>
        <begin position="127"/>
        <end position="268"/>
    </location>
</feature>
<dbReference type="InterPro" id="IPR014018">
    <property type="entry name" value="SecA_motor_DEAD"/>
</dbReference>
<keyword evidence="1" id="KW-0653">Protein transport</keyword>
<dbReference type="Pfam" id="PF07517">
    <property type="entry name" value="SecA_DEAD"/>
    <property type="match status" value="1"/>
</dbReference>
<dbReference type="Gene3D" id="1.25.40.10">
    <property type="entry name" value="Tetratricopeptide repeat domain"/>
    <property type="match status" value="1"/>
</dbReference>
<dbReference type="InterPro" id="IPR036670">
    <property type="entry name" value="SecA_X-link_sf"/>
</dbReference>
<reference evidence="5 6" key="1">
    <citation type="submission" date="2024-10" db="EMBL/GenBank/DDBJ databases">
        <authorList>
            <person name="Kim D."/>
        </authorList>
    </citation>
    <scope>NUCLEOTIDE SEQUENCE [LARGE SCALE GENOMIC DNA]</scope>
    <source>
        <strain evidence="5">BH-2024</strain>
    </source>
</reference>
<dbReference type="PRINTS" id="PR00906">
    <property type="entry name" value="SECA"/>
</dbReference>
<dbReference type="InterPro" id="IPR011115">
    <property type="entry name" value="SecA_DEAD"/>
</dbReference>
<dbReference type="SMART" id="SM00957">
    <property type="entry name" value="SecA_DEAD"/>
    <property type="match status" value="1"/>
</dbReference>
<dbReference type="Gene3D" id="3.90.1440.10">
    <property type="entry name" value="SecA, preprotein cross-linking domain"/>
    <property type="match status" value="1"/>
</dbReference>
<dbReference type="InterPro" id="IPR011990">
    <property type="entry name" value="TPR-like_helical_dom_sf"/>
</dbReference>
<evidence type="ECO:0000313" key="6">
    <source>
        <dbReference type="Proteomes" id="UP001620626"/>
    </source>
</evidence>
<dbReference type="PROSITE" id="PS51192">
    <property type="entry name" value="HELICASE_ATP_BIND_1"/>
    <property type="match status" value="1"/>
</dbReference>
<feature type="domain" description="SecA family profile" evidence="4">
    <location>
        <begin position="1"/>
        <end position="639"/>
    </location>
</feature>
<dbReference type="InterPro" id="IPR000185">
    <property type="entry name" value="SecA"/>
</dbReference>
<keyword evidence="1" id="KW-0813">Transport</keyword>
<dbReference type="AlphaFoldDB" id="A0ABD2IDW9"/>
<dbReference type="PROSITE" id="PS51196">
    <property type="entry name" value="SECA_MOTOR_DEAD"/>
    <property type="match status" value="1"/>
</dbReference>
<protein>
    <recommendedName>
        <fullName evidence="7">Protein translocase subunit SecA</fullName>
    </recommendedName>
</protein>
<dbReference type="Gene3D" id="3.40.50.300">
    <property type="entry name" value="P-loop containing nucleotide triphosphate hydrolases"/>
    <property type="match status" value="2"/>
</dbReference>
<evidence type="ECO:0000259" key="3">
    <source>
        <dbReference type="PROSITE" id="PS51192"/>
    </source>
</evidence>
<accession>A0ABD2IDW9</accession>
<dbReference type="GO" id="GO:0015031">
    <property type="term" value="P:protein transport"/>
    <property type="evidence" value="ECO:0007669"/>
    <property type="project" value="UniProtKB-KW"/>
</dbReference>
<evidence type="ECO:0000313" key="5">
    <source>
        <dbReference type="EMBL" id="KAL3078324.1"/>
    </source>
</evidence>
<name>A0ABD2IDW9_9BILA</name>
<dbReference type="PANTHER" id="PTHR30612">
    <property type="entry name" value="SECA INNER MEMBRANE COMPONENT OF SEC PROTEIN SECRETION SYSTEM"/>
    <property type="match status" value="1"/>
</dbReference>
<evidence type="ECO:0008006" key="7">
    <source>
        <dbReference type="Google" id="ProtNLM"/>
    </source>
</evidence>
<comment type="caution">
    <text evidence="5">The sequence shown here is derived from an EMBL/GenBank/DDBJ whole genome shotgun (WGS) entry which is preliminary data.</text>
</comment>
<dbReference type="PANTHER" id="PTHR30612:SF0">
    <property type="entry name" value="CHLOROPLAST PROTEIN-TRANSPORTING ATPASE"/>
    <property type="match status" value="1"/>
</dbReference>
<sequence length="1263" mass="143787">MGNIAFQAAEVAKKQTDELLGELQELNNDGIDTDWLKQRLSEVRRCRTANGIYAWTREDIKKFLETKRQKSRAAHKDEATAETELVELIAVACRACEISLGFSPRPIQILSILLMFRSSYGTNTNANANALRRLGCLLQIATGEGKTITVAMFSAVKALLDNVKVDVVTCSEVLAQRDAQLLAEFYDIFGLSVDDCTDKLSLDKAKCYGADILYGDIGSFQGDILRHEFKARKKIRGSPARPYEIVVIDEADSMLLDQVIKGHLLMLSFSIPGMEYLESLQCLLWFCYTLYKPTPHPTDSRKVILTVNGERFECAASEFDKQMQETAKELISGKTLKLEDNLSIEIQIPRHLRKFAGQQSPLWFRSMKSAIRMREGREYCVNKSKVVPIDFQNTGVWQRNMHWSHGLHQFVQIKHGLSMQAETLITCLITNAGFTKRYREVYGLSGTLGNSREHKFLKDKYNTDIVLVPTFAKSQLQQLNPIYADDRTDWIDKIRENVFDVVVRQKRAALIICETVESMTEISGSIVMPELKVHKYASDWDKFPESIKPLDSIYTTNIGGRGTDYNASPELEQNGGMHVIVTFMPLNGRVQRQAFGRTARKGQKGTAQLIVFNSCTIDVRNRYADKVMTIGEQKLLPLITLKEELFSKFAKFYGQIREESNEDNRLLSQVEEHWGFWMYEKFDLRSANDEEENNSRPLPSSDVLHRELDLFIQQLRGKISAKDLSIYENASYLVLKAFDLFCNSDEDEAENHLKKAIELAGGDTSAFATAAHYFMALVLIEQGNYQLQENDKTVSECRKYQNKALEFYRKAIACADKLREWVSVPLIIKQTEEGTDQLRQINNKIQLLDQLQKKCQECITHIGNCPENRICKWSRWVDPDPDQKNPEMYELFEFGIRSFYELGYAKPPKKWGSIIGMGLLGLVQVGIGLACACYGQFGAAAALIQNGASDIFKAAKAAFGDTVISWAQWGVEKIVSYSFSLMKWAGTKIVEKLHLRKFTDAIELTSKQAELIPQKSEFIKETFVKSISQEFQQIVVEQTNLLIDLPEFQLVKGLMFSSFNVAPIPFKMNLQKATCLFGTYFVRQSSDQLIREWVNKNFKNTNDFGSLLEKIENFIAYYIVALPCKLNEKMNEQLTNEMTTEIGGETIRLSESQAKQVNEMLSGDHRWENGNESEAFQKMKRELGWDAKYDPILSKIAQRTVGMTSQVEKNIDDHAAYCAAALLSELSNRHDFLQMNPTEAEYATMDGIIRNWQRRANASTDDD</sequence>
<dbReference type="SUPFAM" id="SSF52540">
    <property type="entry name" value="P-loop containing nucleoside triphosphate hydrolases"/>
    <property type="match status" value="2"/>
</dbReference>
<dbReference type="SMART" id="SM00487">
    <property type="entry name" value="DEXDc"/>
    <property type="match status" value="1"/>
</dbReference>
<organism evidence="5 6">
    <name type="scientific">Heterodera trifolii</name>
    <dbReference type="NCBI Taxonomy" id="157864"/>
    <lineage>
        <taxon>Eukaryota</taxon>
        <taxon>Metazoa</taxon>
        <taxon>Ecdysozoa</taxon>
        <taxon>Nematoda</taxon>
        <taxon>Chromadorea</taxon>
        <taxon>Rhabditida</taxon>
        <taxon>Tylenchina</taxon>
        <taxon>Tylenchomorpha</taxon>
        <taxon>Tylenchoidea</taxon>
        <taxon>Heteroderidae</taxon>
        <taxon>Heteroderinae</taxon>
        <taxon>Heterodera</taxon>
    </lineage>
</organism>
<evidence type="ECO:0000256" key="1">
    <source>
        <dbReference type="ARBA" id="ARBA00022927"/>
    </source>
</evidence>
<evidence type="ECO:0000256" key="2">
    <source>
        <dbReference type="ARBA" id="ARBA00023010"/>
    </source>
</evidence>
<dbReference type="Proteomes" id="UP001620626">
    <property type="component" value="Unassembled WGS sequence"/>
</dbReference>
<dbReference type="SUPFAM" id="SSF81767">
    <property type="entry name" value="Pre-protein crosslinking domain of SecA"/>
    <property type="match status" value="1"/>
</dbReference>
<keyword evidence="2" id="KW-0811">Translocation</keyword>
<dbReference type="InterPro" id="IPR014001">
    <property type="entry name" value="Helicase_ATP-bd"/>
</dbReference>
<evidence type="ECO:0000259" key="4">
    <source>
        <dbReference type="PROSITE" id="PS51196"/>
    </source>
</evidence>
<keyword evidence="6" id="KW-1185">Reference proteome</keyword>
<proteinExistence type="predicted"/>
<gene>
    <name evidence="5" type="ORF">niasHT_032730</name>
</gene>
<dbReference type="EMBL" id="JBICBT010001210">
    <property type="protein sequence ID" value="KAL3078324.1"/>
    <property type="molecule type" value="Genomic_DNA"/>
</dbReference>